<dbReference type="AlphaFoldDB" id="A0A4Z1JNY5"/>
<sequence>MATPSYDPRTDAIDAWSAEANPLRRSPSHPEGPRCYDANIIQIPDPPIFNPIPYSKYPDPHVGICYAEWEEEMKEKLKAYSDARFSIRMAYVLSRLGEKPRAYLEVRMRVHEKFKFRNTDEMFEVLGKVYGVLEKRANENVGFHTDDVVAERRKRS</sequence>
<keyword evidence="3" id="KW-1185">Reference proteome</keyword>
<feature type="region of interest" description="Disordered" evidence="1">
    <location>
        <begin position="1"/>
        <end position="31"/>
    </location>
</feature>
<organism evidence="2 3">
    <name type="scientific">Botrytis elliptica</name>
    <dbReference type="NCBI Taxonomy" id="278938"/>
    <lineage>
        <taxon>Eukaryota</taxon>
        <taxon>Fungi</taxon>
        <taxon>Dikarya</taxon>
        <taxon>Ascomycota</taxon>
        <taxon>Pezizomycotina</taxon>
        <taxon>Leotiomycetes</taxon>
        <taxon>Helotiales</taxon>
        <taxon>Sclerotiniaceae</taxon>
        <taxon>Botrytis</taxon>
    </lineage>
</organism>
<dbReference type="Proteomes" id="UP000297229">
    <property type="component" value="Unassembled WGS sequence"/>
</dbReference>
<evidence type="ECO:0000256" key="1">
    <source>
        <dbReference type="SAM" id="MobiDB-lite"/>
    </source>
</evidence>
<gene>
    <name evidence="2" type="ORF">BELL_0211g00080</name>
</gene>
<proteinExistence type="predicted"/>
<name>A0A4Z1JNY5_9HELO</name>
<protein>
    <submittedName>
        <fullName evidence="2">Uncharacterized protein</fullName>
    </submittedName>
</protein>
<dbReference type="EMBL" id="PQXM01000210">
    <property type="protein sequence ID" value="TGO75471.1"/>
    <property type="molecule type" value="Genomic_DNA"/>
</dbReference>
<accession>A0A4Z1JNY5</accession>
<comment type="caution">
    <text evidence="2">The sequence shown here is derived from an EMBL/GenBank/DDBJ whole genome shotgun (WGS) entry which is preliminary data.</text>
</comment>
<evidence type="ECO:0000313" key="2">
    <source>
        <dbReference type="EMBL" id="TGO75471.1"/>
    </source>
</evidence>
<evidence type="ECO:0000313" key="3">
    <source>
        <dbReference type="Proteomes" id="UP000297229"/>
    </source>
</evidence>
<reference evidence="2 3" key="1">
    <citation type="submission" date="2017-12" db="EMBL/GenBank/DDBJ databases">
        <title>Comparative genomics of Botrytis spp.</title>
        <authorList>
            <person name="Valero-Jimenez C.A."/>
            <person name="Tapia P."/>
            <person name="Veloso J."/>
            <person name="Silva-Moreno E."/>
            <person name="Staats M."/>
            <person name="Valdes J.H."/>
            <person name="Van Kan J.A.L."/>
        </authorList>
    </citation>
    <scope>NUCLEOTIDE SEQUENCE [LARGE SCALE GENOMIC DNA]</scope>
    <source>
        <strain evidence="2 3">Be9601</strain>
    </source>
</reference>